<evidence type="ECO:0000313" key="10">
    <source>
        <dbReference type="EMBL" id="PPI86538.1"/>
    </source>
</evidence>
<dbReference type="SUPFAM" id="SSF50156">
    <property type="entry name" value="PDZ domain-like"/>
    <property type="match status" value="2"/>
</dbReference>
<feature type="binding site" evidence="8">
    <location>
        <position position="56"/>
    </location>
    <ligand>
        <name>substrate</name>
    </ligand>
</feature>
<dbReference type="AlphaFoldDB" id="A0A2P5SW26"/>
<evidence type="ECO:0000256" key="7">
    <source>
        <dbReference type="PIRSR" id="PIRSR611782-1"/>
    </source>
</evidence>
<dbReference type="Gene3D" id="2.30.42.10">
    <property type="match status" value="2"/>
</dbReference>
<feature type="binding site" evidence="8">
    <location>
        <position position="111"/>
    </location>
    <ligand>
        <name>substrate</name>
    </ligand>
</feature>
<feature type="binding site" evidence="8">
    <location>
        <position position="141"/>
    </location>
    <ligand>
        <name>substrate</name>
    </ligand>
</feature>
<evidence type="ECO:0000256" key="2">
    <source>
        <dbReference type="ARBA" id="ARBA00022670"/>
    </source>
</evidence>
<dbReference type="GO" id="GO:0004252">
    <property type="term" value="F:serine-type endopeptidase activity"/>
    <property type="evidence" value="ECO:0007669"/>
    <property type="project" value="InterPro"/>
</dbReference>
<dbReference type="Proteomes" id="UP000296144">
    <property type="component" value="Unassembled WGS sequence"/>
</dbReference>
<organism evidence="10 11">
    <name type="scientific">Candidatus Pantoea edessiphila</name>
    <dbReference type="NCBI Taxonomy" id="2044610"/>
    <lineage>
        <taxon>Bacteria</taxon>
        <taxon>Pseudomonadati</taxon>
        <taxon>Pseudomonadota</taxon>
        <taxon>Gammaproteobacteria</taxon>
        <taxon>Enterobacterales</taxon>
        <taxon>Erwiniaceae</taxon>
        <taxon>Pantoea</taxon>
    </lineage>
</organism>
<dbReference type="NCBIfam" id="TIGR02037">
    <property type="entry name" value="degP_htrA_DO"/>
    <property type="match status" value="1"/>
</dbReference>
<evidence type="ECO:0000256" key="4">
    <source>
        <dbReference type="ARBA" id="ARBA00022737"/>
    </source>
</evidence>
<dbReference type="InterPro" id="IPR001940">
    <property type="entry name" value="Peptidase_S1C"/>
</dbReference>
<dbReference type="RefSeq" id="WP_136130112.1">
    <property type="nucleotide sequence ID" value="NZ_PDKU01000002.1"/>
</dbReference>
<dbReference type="Gene3D" id="2.40.10.120">
    <property type="match status" value="1"/>
</dbReference>
<reference evidence="10 11" key="1">
    <citation type="journal article" date="2018" name="Genome Biol. Evol.">
        <title>Cladogenesis and Genomic Streamlining in Extracellular Endosymbionts of Tropical Stink Bugs.</title>
        <authorList>
            <person name="Otero-Bravo A."/>
            <person name="Goffredi S."/>
            <person name="Sabree Z.L."/>
        </authorList>
    </citation>
    <scope>NUCLEOTIDE SEQUENCE [LARGE SCALE GENOMIC DNA]</scope>
    <source>
        <strain evidence="10 11">SoEL</strain>
    </source>
</reference>
<keyword evidence="3" id="KW-0732">Signal</keyword>
<dbReference type="InterPro" id="IPR001478">
    <property type="entry name" value="PDZ"/>
</dbReference>
<comment type="similarity">
    <text evidence="1">Belongs to the peptidase S1C family.</text>
</comment>
<dbReference type="PRINTS" id="PR00834">
    <property type="entry name" value="PROTEASES2C"/>
</dbReference>
<name>A0A2P5SW26_9GAMM</name>
<dbReference type="SMART" id="SM00228">
    <property type="entry name" value="PDZ"/>
    <property type="match status" value="2"/>
</dbReference>
<dbReference type="GO" id="GO:0006508">
    <property type="term" value="P:proteolysis"/>
    <property type="evidence" value="ECO:0007669"/>
    <property type="project" value="UniProtKB-KW"/>
</dbReference>
<dbReference type="PROSITE" id="PS50106">
    <property type="entry name" value="PDZ"/>
    <property type="match status" value="2"/>
</dbReference>
<evidence type="ECO:0000256" key="5">
    <source>
        <dbReference type="ARBA" id="ARBA00022801"/>
    </source>
</evidence>
<sequence length="456" mass="49264">MKKKVKMFNLLFLTLCLNFIIVSNLMATLPIQNQSIPSLAPMLEKVLPAIVSIRVEGIGITYSLQGQENPESLKRFVQSIPDNNNRVQPFEGLGSGVIINANKGYVLTNNHVINGANKIFIKLGDNREYSAKLIGSDEQTDIALIKISGAQNLTQVKIAKTENIHVGDFVIAVGNPFGLGQTVTSGIVSALCRSGLNIEGLENFIQTDAAINHGSSGGALINLNGELIGISTAILASNGGSIGIGFAIPSDIAIDLSKQILKYGEVRRGQLGIKGSEISIDMQKTFNLKSHYGVFISEVLDDSAAQKAGIQSGDVITLVNNKPIHNFSELRIKIGLLIPREKIKVTVIRKGKPLTIDINVKENRLQSTSRSIFSILPGAFFINGMTQSGNKGIQIENVNPGTLADQLGLEKDDVIININLKRTRTVKDMIKIINDKPPALAINVIRGNESLYLVLK</sequence>
<feature type="active site" description="Charge relay system" evidence="7">
    <location>
        <position position="216"/>
    </location>
</feature>
<evidence type="ECO:0000313" key="11">
    <source>
        <dbReference type="Proteomes" id="UP000296144"/>
    </source>
</evidence>
<feature type="binding site" evidence="8">
    <location>
        <begin position="232"/>
        <end position="236"/>
    </location>
    <ligand>
        <name>substrate</name>
    </ligand>
</feature>
<dbReference type="EMBL" id="PDKU01000002">
    <property type="protein sequence ID" value="PPI86538.1"/>
    <property type="molecule type" value="Genomic_DNA"/>
</dbReference>
<dbReference type="InterPro" id="IPR011782">
    <property type="entry name" value="Pept_S1C_Do"/>
</dbReference>
<dbReference type="PANTHER" id="PTHR22939:SF101">
    <property type="entry name" value="PERIPLASMIC PH-DEPENDENT SERINE ENDOPROTEASE DEGQ"/>
    <property type="match status" value="1"/>
</dbReference>
<feature type="binding site" evidence="8">
    <location>
        <begin position="214"/>
        <end position="216"/>
    </location>
    <ligand>
        <name>substrate</name>
    </ligand>
</feature>
<gene>
    <name evidence="10" type="ORF">CRV10_01675</name>
</gene>
<evidence type="ECO:0000259" key="9">
    <source>
        <dbReference type="PROSITE" id="PS50106"/>
    </source>
</evidence>
<evidence type="ECO:0000256" key="3">
    <source>
        <dbReference type="ARBA" id="ARBA00022729"/>
    </source>
</evidence>
<feature type="active site" description="Charge relay system" evidence="7">
    <location>
        <position position="141"/>
    </location>
</feature>
<keyword evidence="11" id="KW-1185">Reference proteome</keyword>
<dbReference type="InterPro" id="IPR036034">
    <property type="entry name" value="PDZ_sf"/>
</dbReference>
<keyword evidence="2 10" id="KW-0645">Protease</keyword>
<feature type="active site" description="Charge relay system" evidence="7">
    <location>
        <position position="111"/>
    </location>
</feature>
<dbReference type="Pfam" id="PF00595">
    <property type="entry name" value="PDZ"/>
    <property type="match status" value="2"/>
</dbReference>
<comment type="caution">
    <text evidence="10">The sequence shown here is derived from an EMBL/GenBank/DDBJ whole genome shotgun (WGS) entry which is preliminary data.</text>
</comment>
<dbReference type="InterPro" id="IPR009003">
    <property type="entry name" value="Peptidase_S1_PA"/>
</dbReference>
<keyword evidence="5" id="KW-0378">Hydrolase</keyword>
<dbReference type="PANTHER" id="PTHR22939">
    <property type="entry name" value="SERINE PROTEASE FAMILY S1C HTRA-RELATED"/>
    <property type="match status" value="1"/>
</dbReference>
<keyword evidence="6" id="KW-0720">Serine protease</keyword>
<dbReference type="CDD" id="cd10839">
    <property type="entry name" value="cpPDZ1_DegP-like"/>
    <property type="match status" value="1"/>
</dbReference>
<protein>
    <submittedName>
        <fullName evidence="10">Serine endoprotease DegQ</fullName>
    </submittedName>
</protein>
<accession>A0A2P5SW26</accession>
<dbReference type="OrthoDB" id="9758917at2"/>
<feature type="binding site" evidence="8">
    <location>
        <begin position="271"/>
        <end position="275"/>
    </location>
    <ligand>
        <name>substrate</name>
    </ligand>
</feature>
<keyword evidence="4" id="KW-0677">Repeat</keyword>
<dbReference type="SUPFAM" id="SSF50494">
    <property type="entry name" value="Trypsin-like serine proteases"/>
    <property type="match status" value="1"/>
</dbReference>
<dbReference type="Pfam" id="PF13365">
    <property type="entry name" value="Trypsin_2"/>
    <property type="match status" value="1"/>
</dbReference>
<feature type="domain" description="PDZ" evidence="9">
    <location>
        <begin position="384"/>
        <end position="448"/>
    </location>
</feature>
<proteinExistence type="inferred from homology"/>
<feature type="domain" description="PDZ" evidence="9">
    <location>
        <begin position="260"/>
        <end position="351"/>
    </location>
</feature>
<evidence type="ECO:0000256" key="1">
    <source>
        <dbReference type="ARBA" id="ARBA00010541"/>
    </source>
</evidence>
<evidence type="ECO:0000256" key="8">
    <source>
        <dbReference type="PIRSR" id="PIRSR611782-2"/>
    </source>
</evidence>
<evidence type="ECO:0000256" key="6">
    <source>
        <dbReference type="ARBA" id="ARBA00022825"/>
    </source>
</evidence>